<dbReference type="OrthoDB" id="10054429at2759"/>
<evidence type="ECO:0000313" key="7">
    <source>
        <dbReference type="EMBL" id="OAD80922.1"/>
    </source>
</evidence>
<keyword evidence="8" id="KW-1185">Reference proteome</keyword>
<dbReference type="AlphaFoldDB" id="A0A162V956"/>
<dbReference type="GO" id="GO:0016020">
    <property type="term" value="C:membrane"/>
    <property type="evidence" value="ECO:0007669"/>
    <property type="project" value="UniProtKB-SubCell"/>
</dbReference>
<dbReference type="VEuPathDB" id="FungiDB:PHYBLDRAFT_161557"/>
<dbReference type="FunCoup" id="A0A162V956">
    <property type="interactions" value="20"/>
</dbReference>
<gene>
    <name evidence="7" type="ORF">PHYBLDRAFT_161557</name>
</gene>
<feature type="transmembrane region" description="Helical" evidence="6">
    <location>
        <begin position="68"/>
        <end position="89"/>
    </location>
</feature>
<evidence type="ECO:0000256" key="5">
    <source>
        <dbReference type="ARBA" id="ARBA00023136"/>
    </source>
</evidence>
<name>A0A162V956_PHYB8</name>
<feature type="transmembrane region" description="Helical" evidence="6">
    <location>
        <begin position="261"/>
        <end position="280"/>
    </location>
</feature>
<organism evidence="7 8">
    <name type="scientific">Phycomyces blakesleeanus (strain ATCC 8743b / DSM 1359 / FGSC 10004 / NBRC 33097 / NRRL 1555)</name>
    <dbReference type="NCBI Taxonomy" id="763407"/>
    <lineage>
        <taxon>Eukaryota</taxon>
        <taxon>Fungi</taxon>
        <taxon>Fungi incertae sedis</taxon>
        <taxon>Mucoromycota</taxon>
        <taxon>Mucoromycotina</taxon>
        <taxon>Mucoromycetes</taxon>
        <taxon>Mucorales</taxon>
        <taxon>Phycomycetaceae</taxon>
        <taxon>Phycomyces</taxon>
    </lineage>
</organism>
<evidence type="ECO:0000313" key="8">
    <source>
        <dbReference type="Proteomes" id="UP000077315"/>
    </source>
</evidence>
<keyword evidence="3 6" id="KW-0812">Transmembrane</keyword>
<dbReference type="InterPro" id="IPR002293">
    <property type="entry name" value="AA/rel_permease1"/>
</dbReference>
<proteinExistence type="predicted"/>
<feature type="transmembrane region" description="Helical" evidence="6">
    <location>
        <begin position="351"/>
        <end position="373"/>
    </location>
</feature>
<keyword evidence="5 6" id="KW-0472">Membrane</keyword>
<evidence type="ECO:0008006" key="9">
    <source>
        <dbReference type="Google" id="ProtNLM"/>
    </source>
</evidence>
<feature type="transmembrane region" description="Helical" evidence="6">
    <location>
        <begin position="404"/>
        <end position="422"/>
    </location>
</feature>
<dbReference type="Gene3D" id="1.20.1740.10">
    <property type="entry name" value="Amino acid/polyamine transporter I"/>
    <property type="match status" value="1"/>
</dbReference>
<feature type="transmembrane region" description="Helical" evidence="6">
    <location>
        <begin position="190"/>
        <end position="210"/>
    </location>
</feature>
<dbReference type="InParanoid" id="A0A162V956"/>
<feature type="transmembrane region" description="Helical" evidence="6">
    <location>
        <begin position="222"/>
        <end position="241"/>
    </location>
</feature>
<evidence type="ECO:0000256" key="2">
    <source>
        <dbReference type="ARBA" id="ARBA00022448"/>
    </source>
</evidence>
<evidence type="ECO:0000256" key="6">
    <source>
        <dbReference type="SAM" id="Phobius"/>
    </source>
</evidence>
<dbReference type="RefSeq" id="XP_018298962.1">
    <property type="nucleotide sequence ID" value="XM_018434430.1"/>
</dbReference>
<dbReference type="GO" id="GO:0022857">
    <property type="term" value="F:transmembrane transporter activity"/>
    <property type="evidence" value="ECO:0007669"/>
    <property type="project" value="InterPro"/>
</dbReference>
<dbReference type="Pfam" id="PF13520">
    <property type="entry name" value="AA_permease_2"/>
    <property type="match status" value="1"/>
</dbReference>
<dbReference type="STRING" id="763407.A0A162V956"/>
<evidence type="ECO:0000256" key="3">
    <source>
        <dbReference type="ARBA" id="ARBA00022692"/>
    </source>
</evidence>
<sequence>MIKVFTDFLRRFSSNSNIDHKFQHFAVCRDLKLCAEVEETGTRCHISEDDILASFGYKQEMHKTMSTVSNFSIAFGCCSILSGLSPMWGDAMQSGGSVAIIYGWILVSIFTFGVGLSLAEICSAYPVTGGLYVWVSRLAPPEWVPIACWLTGWCNWLGLTVAITSADLGLAQFLSSVIGIKNPDYDAGIYWQYGIFLVIVFIHGMINSVSVKYNGFFNQTSLYWHLIGTLLIIIVALVMTPNKSSAKWVFTDFQNETGFSSNGYVFLIGLLQSQYTLSGFDSAAHMSEETRDAARSAPRGILYAIGVAALVGLAFMLSVNFCVQDFDAQVVNAKISPQMTQVFLDGVGYKWTIVFTVIIMGAMFFSGSALTLGSSRMVYAFARDGAMPFSSWLSYVNPRTKTPVYAVWANVIFAAIVGLLYIVNTTAFNAIVSINTIASSLAYFIPIALRLTTARKSFQKGPFNLGPFSNIINLVSCFWILFTSVLFLCPTEYPVTASNMNYACAPLVFVLGGSIGYYHFRARKWFTGPGRSLEPDPQIDGPAVTEEYFSGDYSPDKVTSYARHADGENLHHRRGSVGDDENKL</sequence>
<dbReference type="GeneID" id="28995336"/>
<keyword evidence="2" id="KW-0813">Transport</keyword>
<feature type="transmembrane region" description="Helical" evidence="6">
    <location>
        <begin position="146"/>
        <end position="170"/>
    </location>
</feature>
<feature type="transmembrane region" description="Helical" evidence="6">
    <location>
        <begin position="428"/>
        <end position="449"/>
    </location>
</feature>
<dbReference type="PANTHER" id="PTHR45649">
    <property type="entry name" value="AMINO-ACID PERMEASE BAT1"/>
    <property type="match status" value="1"/>
</dbReference>
<feature type="transmembrane region" description="Helical" evidence="6">
    <location>
        <begin position="301"/>
        <end position="321"/>
    </location>
</feature>
<dbReference type="Proteomes" id="UP000077315">
    <property type="component" value="Unassembled WGS sequence"/>
</dbReference>
<feature type="transmembrane region" description="Helical" evidence="6">
    <location>
        <begin position="470"/>
        <end position="488"/>
    </location>
</feature>
<reference evidence="8" key="1">
    <citation type="submission" date="2015-06" db="EMBL/GenBank/DDBJ databases">
        <title>Expansion of signal transduction pathways in fungi by whole-genome duplication.</title>
        <authorList>
            <consortium name="DOE Joint Genome Institute"/>
            <person name="Corrochano L.M."/>
            <person name="Kuo A."/>
            <person name="Marcet-Houben M."/>
            <person name="Polaino S."/>
            <person name="Salamov A."/>
            <person name="Villalobos J.M."/>
            <person name="Alvarez M.I."/>
            <person name="Avalos J."/>
            <person name="Benito E.P."/>
            <person name="Benoit I."/>
            <person name="Burger G."/>
            <person name="Camino L.P."/>
            <person name="Canovas D."/>
            <person name="Cerda-Olmedo E."/>
            <person name="Cheng J.-F."/>
            <person name="Dominguez A."/>
            <person name="Elias M."/>
            <person name="Eslava A.P."/>
            <person name="Glaser F."/>
            <person name="Grimwood J."/>
            <person name="Gutierrez G."/>
            <person name="Heitman J."/>
            <person name="Henrissat B."/>
            <person name="Iturriaga E.A."/>
            <person name="Lang B.F."/>
            <person name="Lavin J.L."/>
            <person name="Lee S."/>
            <person name="Li W."/>
            <person name="Lindquist E."/>
            <person name="Lopez-Garcia S."/>
            <person name="Luque E.M."/>
            <person name="Marcos A.T."/>
            <person name="Martin J."/>
            <person name="McCluskey K."/>
            <person name="Medina H.R."/>
            <person name="Miralles-Duran A."/>
            <person name="Miyazaki A."/>
            <person name="Munoz-Torres E."/>
            <person name="Oguiza J.A."/>
            <person name="Ohm R."/>
            <person name="Olmedo M."/>
            <person name="Orejas M."/>
            <person name="Ortiz-Castellanos L."/>
            <person name="Pisabarro A.G."/>
            <person name="Rodriguez-Romero J."/>
            <person name="Ruiz-Herrera J."/>
            <person name="Ruiz-Vazquez R."/>
            <person name="Sanz C."/>
            <person name="Schackwitz W."/>
            <person name="Schmutz J."/>
            <person name="Shahriari M."/>
            <person name="Shelest E."/>
            <person name="Silva-Franco F."/>
            <person name="Soanes D."/>
            <person name="Syed K."/>
            <person name="Tagua V.G."/>
            <person name="Talbot N.J."/>
            <person name="Thon M."/>
            <person name="De vries R.P."/>
            <person name="Wiebenga A."/>
            <person name="Yadav J.S."/>
            <person name="Braun E.L."/>
            <person name="Baker S."/>
            <person name="Garre V."/>
            <person name="Horwitz B."/>
            <person name="Torres-Martinez S."/>
            <person name="Idnurm A."/>
            <person name="Herrera-Estrella A."/>
            <person name="Gabaldon T."/>
            <person name="Grigoriev I.V."/>
        </authorList>
    </citation>
    <scope>NUCLEOTIDE SEQUENCE [LARGE SCALE GENOMIC DNA]</scope>
    <source>
        <strain evidence="8">NRRL 1555(-)</strain>
    </source>
</reference>
<evidence type="ECO:0000256" key="4">
    <source>
        <dbReference type="ARBA" id="ARBA00022989"/>
    </source>
</evidence>
<accession>A0A162V956</accession>
<protein>
    <recommendedName>
        <fullName evidence="9">Amino acid permease</fullName>
    </recommendedName>
</protein>
<evidence type="ECO:0000256" key="1">
    <source>
        <dbReference type="ARBA" id="ARBA00004141"/>
    </source>
</evidence>
<feature type="transmembrane region" description="Helical" evidence="6">
    <location>
        <begin position="101"/>
        <end position="134"/>
    </location>
</feature>
<dbReference type="PANTHER" id="PTHR45649:SF26">
    <property type="entry name" value="OS04G0435100 PROTEIN"/>
    <property type="match status" value="1"/>
</dbReference>
<feature type="transmembrane region" description="Helical" evidence="6">
    <location>
        <begin position="500"/>
        <end position="520"/>
    </location>
</feature>
<comment type="subcellular location">
    <subcellularLocation>
        <location evidence="1">Membrane</location>
        <topology evidence="1">Multi-pass membrane protein</topology>
    </subcellularLocation>
</comment>
<dbReference type="EMBL" id="KV440971">
    <property type="protein sequence ID" value="OAD80922.1"/>
    <property type="molecule type" value="Genomic_DNA"/>
</dbReference>
<keyword evidence="4 6" id="KW-1133">Transmembrane helix</keyword>
<dbReference type="PIRSF" id="PIRSF006060">
    <property type="entry name" value="AA_transporter"/>
    <property type="match status" value="1"/>
</dbReference>